<proteinExistence type="predicted"/>
<dbReference type="OrthoDB" id="6101625at2759"/>
<dbReference type="InterPro" id="IPR047153">
    <property type="entry name" value="TRIM45/56/19-like"/>
</dbReference>
<name>A0A8S3T5X4_MYTED</name>
<evidence type="ECO:0008006" key="4">
    <source>
        <dbReference type="Google" id="ProtNLM"/>
    </source>
</evidence>
<dbReference type="PANTHER" id="PTHR25462">
    <property type="entry name" value="BONUS, ISOFORM C-RELATED"/>
    <property type="match status" value="1"/>
</dbReference>
<evidence type="ECO:0000256" key="1">
    <source>
        <dbReference type="SAM" id="Coils"/>
    </source>
</evidence>
<evidence type="ECO:0000313" key="3">
    <source>
        <dbReference type="Proteomes" id="UP000683360"/>
    </source>
</evidence>
<dbReference type="AlphaFoldDB" id="A0A8S3T5X4"/>
<dbReference type="Proteomes" id="UP000683360">
    <property type="component" value="Unassembled WGS sequence"/>
</dbReference>
<dbReference type="EMBL" id="CAJPWZ010002017">
    <property type="protein sequence ID" value="CAG2229219.1"/>
    <property type="molecule type" value="Genomic_DNA"/>
</dbReference>
<dbReference type="Gene3D" id="4.10.830.40">
    <property type="match status" value="1"/>
</dbReference>
<dbReference type="PANTHER" id="PTHR25462:SF296">
    <property type="entry name" value="MEIOTIC P26, ISOFORM F"/>
    <property type="match status" value="1"/>
</dbReference>
<accession>A0A8S3T5X4</accession>
<protein>
    <recommendedName>
        <fullName evidence="4">B box-type domain-containing protein</fullName>
    </recommendedName>
</protein>
<gene>
    <name evidence="2" type="ORF">MEDL_42106</name>
</gene>
<reference evidence="2" key="1">
    <citation type="submission" date="2021-03" db="EMBL/GenBank/DDBJ databases">
        <authorList>
            <person name="Bekaert M."/>
        </authorList>
    </citation>
    <scope>NUCLEOTIDE SEQUENCE</scope>
</reference>
<keyword evidence="3" id="KW-1185">Reference proteome</keyword>
<sequence length="283" mass="33056">MSRKIQVKILAKNYLKNIITQKEMATSQQHTCDICMNQHITEYAIVRCPECDENFCEKCKTHHEFSKATKNHIVISVDNFRKIPKFVQDFNFSCPEHDESFVLYFDTHDKPCCAYSFHNAHTRCRNSTPLHTLIKNIKESSSLADLVTTISDLTKYLTNISEDRSKNLQDLVEQKNRIEMKIKTTKEAFNTCLDKLEADLLDKLQKTFIEQELQIQNILKDIELRKSKISEMKENVTIVKSLASQFQIFMVMREFTHIANMVETHLQRLFDSGSFNWTQISGT</sequence>
<evidence type="ECO:0000313" key="2">
    <source>
        <dbReference type="EMBL" id="CAG2229219.1"/>
    </source>
</evidence>
<comment type="caution">
    <text evidence="2">The sequence shown here is derived from an EMBL/GenBank/DDBJ whole genome shotgun (WGS) entry which is preliminary data.</text>
</comment>
<organism evidence="2 3">
    <name type="scientific">Mytilus edulis</name>
    <name type="common">Blue mussel</name>
    <dbReference type="NCBI Taxonomy" id="6550"/>
    <lineage>
        <taxon>Eukaryota</taxon>
        <taxon>Metazoa</taxon>
        <taxon>Spiralia</taxon>
        <taxon>Lophotrochozoa</taxon>
        <taxon>Mollusca</taxon>
        <taxon>Bivalvia</taxon>
        <taxon>Autobranchia</taxon>
        <taxon>Pteriomorphia</taxon>
        <taxon>Mytilida</taxon>
        <taxon>Mytiloidea</taxon>
        <taxon>Mytilidae</taxon>
        <taxon>Mytilinae</taxon>
        <taxon>Mytilus</taxon>
    </lineage>
</organism>
<feature type="coiled-coil region" evidence="1">
    <location>
        <begin position="168"/>
        <end position="221"/>
    </location>
</feature>
<dbReference type="CDD" id="cd19757">
    <property type="entry name" value="Bbox1"/>
    <property type="match status" value="1"/>
</dbReference>
<keyword evidence="1" id="KW-0175">Coiled coil</keyword>